<keyword evidence="1" id="KW-0472">Membrane</keyword>
<proteinExistence type="predicted"/>
<feature type="transmembrane region" description="Helical" evidence="1">
    <location>
        <begin position="53"/>
        <end position="71"/>
    </location>
</feature>
<comment type="caution">
    <text evidence="2">The sequence shown here is derived from an EMBL/GenBank/DDBJ whole genome shotgun (WGS) entry which is preliminary data.</text>
</comment>
<gene>
    <name evidence="2" type="ORF">GGR88_000529</name>
</gene>
<dbReference type="InterPro" id="IPR005240">
    <property type="entry name" value="DUF389"/>
</dbReference>
<dbReference type="PANTHER" id="PTHR20992">
    <property type="entry name" value="AT15442P-RELATED"/>
    <property type="match status" value="1"/>
</dbReference>
<dbReference type="PANTHER" id="PTHR20992:SF9">
    <property type="entry name" value="AT15442P-RELATED"/>
    <property type="match status" value="1"/>
</dbReference>
<keyword evidence="1" id="KW-0812">Transmembrane</keyword>
<protein>
    <submittedName>
        <fullName evidence="2">Hydrophobic protein (TIGR00271 family)</fullName>
    </submittedName>
</protein>
<feature type="transmembrane region" description="Helical" evidence="1">
    <location>
        <begin position="29"/>
        <end position="46"/>
    </location>
</feature>
<evidence type="ECO:0000313" key="3">
    <source>
        <dbReference type="Proteomes" id="UP000734218"/>
    </source>
</evidence>
<name>A0ABX0XIJ2_9SPHN</name>
<dbReference type="Proteomes" id="UP000734218">
    <property type="component" value="Unassembled WGS sequence"/>
</dbReference>
<keyword evidence="3" id="KW-1185">Reference proteome</keyword>
<dbReference type="Pfam" id="PF04087">
    <property type="entry name" value="DUF389"/>
    <property type="match status" value="1"/>
</dbReference>
<dbReference type="EMBL" id="JAATJE010000001">
    <property type="protein sequence ID" value="NJC33055.1"/>
    <property type="molecule type" value="Genomic_DNA"/>
</dbReference>
<accession>A0ABX0XIJ2</accession>
<sequence>MTTMSAGIAVLGLLLSSPAVVIGAMLISPLMGPIIGLGFALATVDAKQIRRALFALLAGSALAVLFCAAIVLLSPLKNLTAELAARTRPNLFDLLVALFSALAGSYATIRGRAGTIVGVAIATALMPPLATVGFGLATLNGPVFGGALLLFVTNFVTIALTAAVMARLYSFGPKLSPNQTAMQLTVVIVTLAALAIPLGLSLRQLAWEGRAGSTSRRAIEQLFPSQARVSQLDLDFARDPIRVSAVVLTPRYRGDAEQQARTALQSSLDRQVDVRIQQYRVGTDASDAGAAVIQAAQARATPSSIESEAEATAREVAAIMGVGRDSLMVDDAARRIRTPAAPLPGATLATYRALEARAAASGWTVELVPPPVAPPTVAFVGEAFDQGAVDTAAWGAARLGYGISISGSTAQVGLLSAALGERGVVTTRGPGTGPVGGAALSWTTTATPS</sequence>
<feature type="transmembrane region" description="Helical" evidence="1">
    <location>
        <begin position="181"/>
        <end position="200"/>
    </location>
</feature>
<feature type="transmembrane region" description="Helical" evidence="1">
    <location>
        <begin position="143"/>
        <end position="169"/>
    </location>
</feature>
<feature type="transmembrane region" description="Helical" evidence="1">
    <location>
        <begin position="91"/>
        <end position="109"/>
    </location>
</feature>
<evidence type="ECO:0000256" key="1">
    <source>
        <dbReference type="SAM" id="Phobius"/>
    </source>
</evidence>
<reference evidence="2 3" key="1">
    <citation type="submission" date="2020-03" db="EMBL/GenBank/DDBJ databases">
        <title>Genomic Encyclopedia of Type Strains, Phase IV (KMG-IV): sequencing the most valuable type-strain genomes for metagenomic binning, comparative biology and taxonomic classification.</title>
        <authorList>
            <person name="Goeker M."/>
        </authorList>
    </citation>
    <scope>NUCLEOTIDE SEQUENCE [LARGE SCALE GENOMIC DNA]</scope>
    <source>
        <strain evidence="2 3">DSM 27651</strain>
    </source>
</reference>
<keyword evidence="1" id="KW-1133">Transmembrane helix</keyword>
<organism evidence="2 3">
    <name type="scientific">Sphingomonas jejuensis</name>
    <dbReference type="NCBI Taxonomy" id="904715"/>
    <lineage>
        <taxon>Bacteria</taxon>
        <taxon>Pseudomonadati</taxon>
        <taxon>Pseudomonadota</taxon>
        <taxon>Alphaproteobacteria</taxon>
        <taxon>Sphingomonadales</taxon>
        <taxon>Sphingomonadaceae</taxon>
        <taxon>Sphingomonas</taxon>
    </lineage>
</organism>
<evidence type="ECO:0000313" key="2">
    <source>
        <dbReference type="EMBL" id="NJC33055.1"/>
    </source>
</evidence>
<feature type="transmembrane region" description="Helical" evidence="1">
    <location>
        <begin position="116"/>
        <end position="137"/>
    </location>
</feature>